<accession>A0ABX1J3W3</accession>
<organism evidence="4 5">
    <name type="scientific">Amycolatopsis acididurans</name>
    <dbReference type="NCBI Taxonomy" id="2724524"/>
    <lineage>
        <taxon>Bacteria</taxon>
        <taxon>Bacillati</taxon>
        <taxon>Actinomycetota</taxon>
        <taxon>Actinomycetes</taxon>
        <taxon>Pseudonocardiales</taxon>
        <taxon>Pseudonocardiaceae</taxon>
        <taxon>Amycolatopsis</taxon>
    </lineage>
</organism>
<keyword evidence="2 3" id="KW-0472">Membrane</keyword>
<dbReference type="PANTHER" id="PTHR37042:SF4">
    <property type="entry name" value="OUTER MEMBRANE PROTEIN RV1973"/>
    <property type="match status" value="1"/>
</dbReference>
<comment type="caution">
    <text evidence="4">The sequence shown here is derived from an EMBL/GenBank/DDBJ whole genome shotgun (WGS) entry which is preliminary data.</text>
</comment>
<sequence length="162" mass="17261">MSSRLVRGLIALTVLAVLAAGWFGWSWWRTAHDDESRRAADRDAVLSAASDALVTLNTIDYHNPQPAVDKWVQVTTGQLGKTIGGDKQTQLDQAKSSKTVATATLNQAAVVSVQGDAARVIAVLDVRLSTNDAPAAQNRSRLTADLQRTPQGWKVSGVQAAS</sequence>
<evidence type="ECO:0000256" key="3">
    <source>
        <dbReference type="SAM" id="Phobius"/>
    </source>
</evidence>
<feature type="transmembrane region" description="Helical" evidence="3">
    <location>
        <begin position="6"/>
        <end position="28"/>
    </location>
</feature>
<evidence type="ECO:0000256" key="2">
    <source>
        <dbReference type="ARBA" id="ARBA00023136"/>
    </source>
</evidence>
<gene>
    <name evidence="4" type="ORF">HFP15_08850</name>
</gene>
<keyword evidence="3" id="KW-1133">Transmembrane helix</keyword>
<reference evidence="4 5" key="1">
    <citation type="submission" date="2020-04" db="EMBL/GenBank/DDBJ databases">
        <title>Novel species.</title>
        <authorList>
            <person name="Teo W.F.A."/>
            <person name="Lipun K."/>
            <person name="Srisuk N."/>
            <person name="Duangmal K."/>
        </authorList>
    </citation>
    <scope>NUCLEOTIDE SEQUENCE [LARGE SCALE GENOMIC DNA]</scope>
    <source>
        <strain evidence="4 5">K13G38</strain>
    </source>
</reference>
<proteinExistence type="predicted"/>
<comment type="subcellular location">
    <subcellularLocation>
        <location evidence="1">Membrane</location>
    </subcellularLocation>
</comment>
<evidence type="ECO:0008006" key="6">
    <source>
        <dbReference type="Google" id="ProtNLM"/>
    </source>
</evidence>
<dbReference type="RefSeq" id="WP_168513482.1">
    <property type="nucleotide sequence ID" value="NZ_JAAXLS010000004.1"/>
</dbReference>
<keyword evidence="5" id="KW-1185">Reference proteome</keyword>
<evidence type="ECO:0000313" key="5">
    <source>
        <dbReference type="Proteomes" id="UP000715441"/>
    </source>
</evidence>
<dbReference type="PANTHER" id="PTHR37042">
    <property type="entry name" value="OUTER MEMBRANE PROTEIN RV1973"/>
    <property type="match status" value="1"/>
</dbReference>
<evidence type="ECO:0000256" key="1">
    <source>
        <dbReference type="ARBA" id="ARBA00004370"/>
    </source>
</evidence>
<name>A0ABX1J3W3_9PSEU</name>
<dbReference type="EMBL" id="JAAXLS010000004">
    <property type="protein sequence ID" value="NKQ52987.1"/>
    <property type="molecule type" value="Genomic_DNA"/>
</dbReference>
<evidence type="ECO:0000313" key="4">
    <source>
        <dbReference type="EMBL" id="NKQ52987.1"/>
    </source>
</evidence>
<protein>
    <recommendedName>
        <fullName evidence="6">Mce-associated membrane protein</fullName>
    </recommendedName>
</protein>
<keyword evidence="3" id="KW-0812">Transmembrane</keyword>
<dbReference type="Proteomes" id="UP000715441">
    <property type="component" value="Unassembled WGS sequence"/>
</dbReference>